<sequence>MLPLYIKYILTYICILKLNPIQTFIAYDCGGPQINISAFNSIDVDLCETPKPTEIESLPKIKLLQKVEIHTQYFRSCFISVDYLITRCSTFEDAQMVDGGYYSEVIELGYARCDDLHQKLIYQTPLGGIISGLRINETFITSHTSGGILDKYGNCEGTTFTNARGTWNNVIVQAKYKIHLSEGIALANNKDNILILPTGSRIKLSESYGLDQYKGE</sequence>
<dbReference type="Proteomes" id="UP000478052">
    <property type="component" value="Unassembled WGS sequence"/>
</dbReference>
<dbReference type="Pfam" id="PF24664">
    <property type="entry name" value="Monjiviricetes_fusion"/>
    <property type="match status" value="1"/>
</dbReference>
<gene>
    <name evidence="1" type="ORF">FWK35_00038554</name>
</gene>
<keyword evidence="2" id="KW-1185">Reference proteome</keyword>
<reference evidence="1 2" key="1">
    <citation type="submission" date="2019-08" db="EMBL/GenBank/DDBJ databases">
        <title>Whole genome of Aphis craccivora.</title>
        <authorList>
            <person name="Voronova N.V."/>
            <person name="Shulinski R.S."/>
            <person name="Bandarenka Y.V."/>
            <person name="Zhorov D.G."/>
            <person name="Warner D."/>
        </authorList>
    </citation>
    <scope>NUCLEOTIDE SEQUENCE [LARGE SCALE GENOMIC DNA]</scope>
    <source>
        <strain evidence="1">180601</strain>
        <tissue evidence="1">Whole Body</tissue>
    </source>
</reference>
<evidence type="ECO:0000313" key="1">
    <source>
        <dbReference type="EMBL" id="KAF0682596.1"/>
    </source>
</evidence>
<organism evidence="1 2">
    <name type="scientific">Aphis craccivora</name>
    <name type="common">Cowpea aphid</name>
    <dbReference type="NCBI Taxonomy" id="307492"/>
    <lineage>
        <taxon>Eukaryota</taxon>
        <taxon>Metazoa</taxon>
        <taxon>Ecdysozoa</taxon>
        <taxon>Arthropoda</taxon>
        <taxon>Hexapoda</taxon>
        <taxon>Insecta</taxon>
        <taxon>Pterygota</taxon>
        <taxon>Neoptera</taxon>
        <taxon>Paraneoptera</taxon>
        <taxon>Hemiptera</taxon>
        <taxon>Sternorrhyncha</taxon>
        <taxon>Aphidomorpha</taxon>
        <taxon>Aphidoidea</taxon>
        <taxon>Aphididae</taxon>
        <taxon>Aphidini</taxon>
        <taxon>Aphis</taxon>
        <taxon>Aphis</taxon>
    </lineage>
</organism>
<comment type="caution">
    <text evidence="1">The sequence shown here is derived from an EMBL/GenBank/DDBJ whole genome shotgun (WGS) entry which is preliminary data.</text>
</comment>
<accession>A0A6G0VJY3</accession>
<protein>
    <submittedName>
        <fullName evidence="1">Uncharacterized protein</fullName>
    </submittedName>
</protein>
<evidence type="ECO:0000313" key="2">
    <source>
        <dbReference type="Proteomes" id="UP000478052"/>
    </source>
</evidence>
<proteinExistence type="predicted"/>
<name>A0A6G0VJY3_APHCR</name>
<feature type="non-terminal residue" evidence="1">
    <location>
        <position position="216"/>
    </location>
</feature>
<dbReference type="EMBL" id="VUJU01017506">
    <property type="protein sequence ID" value="KAF0682596.1"/>
    <property type="molecule type" value="Genomic_DNA"/>
</dbReference>
<dbReference type="AlphaFoldDB" id="A0A6G0VJY3"/>
<dbReference type="OrthoDB" id="6769052at2759"/>